<dbReference type="SMART" id="SM00409">
    <property type="entry name" value="IG"/>
    <property type="match status" value="2"/>
</dbReference>
<feature type="chain" id="PRO_5019780751" description="Ig-like domain-containing protein" evidence="6">
    <location>
        <begin position="19"/>
        <end position="382"/>
    </location>
</feature>
<dbReference type="InterPro" id="IPR013783">
    <property type="entry name" value="Ig-like_fold"/>
</dbReference>
<keyword evidence="9" id="KW-1185">Reference proteome</keyword>
<dbReference type="Ensembl" id="ENSAPLT00000019158.1">
    <property type="protein sequence ID" value="ENSAPLP00000031482.1"/>
    <property type="gene ID" value="ENSAPLG00000016642.1"/>
</dbReference>
<evidence type="ECO:0000256" key="4">
    <source>
        <dbReference type="SAM" id="MobiDB-lite"/>
    </source>
</evidence>
<dbReference type="CDD" id="cd05716">
    <property type="entry name" value="IgV_pIgR_like"/>
    <property type="match status" value="1"/>
</dbReference>
<dbReference type="GO" id="GO:0009986">
    <property type="term" value="C:cell surface"/>
    <property type="evidence" value="ECO:0007669"/>
    <property type="project" value="TreeGrafter"/>
</dbReference>
<dbReference type="SUPFAM" id="SSF48726">
    <property type="entry name" value="Immunoglobulin"/>
    <property type="match status" value="2"/>
</dbReference>
<keyword evidence="1 6" id="KW-0732">Signal</keyword>
<dbReference type="PANTHER" id="PTHR16423:SF6">
    <property type="entry name" value="TRIGGERING RECEPTOR EXPRESSED ON MYELOID CELLS 2-RELATED"/>
    <property type="match status" value="1"/>
</dbReference>
<evidence type="ECO:0000313" key="8">
    <source>
        <dbReference type="Ensembl" id="ENSAPLP00000031482.1"/>
    </source>
</evidence>
<dbReference type="GO" id="GO:0038023">
    <property type="term" value="F:signaling receptor activity"/>
    <property type="evidence" value="ECO:0007669"/>
    <property type="project" value="TreeGrafter"/>
</dbReference>
<dbReference type="Proteomes" id="UP000016666">
    <property type="component" value="Chromosome 27"/>
</dbReference>
<feature type="signal peptide" evidence="6">
    <location>
        <begin position="1"/>
        <end position="18"/>
    </location>
</feature>
<dbReference type="GeneTree" id="ENSGT00940000153835"/>
<evidence type="ECO:0000313" key="9">
    <source>
        <dbReference type="Proteomes" id="UP000016666"/>
    </source>
</evidence>
<dbReference type="PROSITE" id="PS50835">
    <property type="entry name" value="IG_LIKE"/>
    <property type="match status" value="1"/>
</dbReference>
<evidence type="ECO:0000256" key="5">
    <source>
        <dbReference type="SAM" id="Phobius"/>
    </source>
</evidence>
<keyword evidence="5" id="KW-1133">Transmembrane helix</keyword>
<organism evidence="8 9">
    <name type="scientific">Anas platyrhynchos platyrhynchos</name>
    <name type="common">Northern mallard</name>
    <dbReference type="NCBI Taxonomy" id="8840"/>
    <lineage>
        <taxon>Eukaryota</taxon>
        <taxon>Metazoa</taxon>
        <taxon>Chordata</taxon>
        <taxon>Craniata</taxon>
        <taxon>Vertebrata</taxon>
        <taxon>Euteleostomi</taxon>
        <taxon>Archelosauria</taxon>
        <taxon>Archosauria</taxon>
        <taxon>Dinosauria</taxon>
        <taxon>Saurischia</taxon>
        <taxon>Theropoda</taxon>
        <taxon>Coelurosauria</taxon>
        <taxon>Aves</taxon>
        <taxon>Neognathae</taxon>
        <taxon>Galloanserae</taxon>
        <taxon>Anseriformes</taxon>
        <taxon>Anatidae</taxon>
        <taxon>Anatinae</taxon>
        <taxon>Anas</taxon>
    </lineage>
</organism>
<keyword evidence="2" id="KW-1015">Disulfide bond</keyword>
<evidence type="ECO:0000256" key="3">
    <source>
        <dbReference type="ARBA" id="ARBA00023319"/>
    </source>
</evidence>
<dbReference type="InterPro" id="IPR013106">
    <property type="entry name" value="Ig_V-set"/>
</dbReference>
<feature type="compositionally biased region" description="Basic and acidic residues" evidence="4">
    <location>
        <begin position="313"/>
        <end position="340"/>
    </location>
</feature>
<dbReference type="InterPro" id="IPR052314">
    <property type="entry name" value="Immune_rcpt_domain"/>
</dbReference>
<dbReference type="PANTHER" id="PTHR16423">
    <property type="entry name" value="TREM-LIKE TRANSCRIPT PROTEIN"/>
    <property type="match status" value="1"/>
</dbReference>
<keyword evidence="3" id="KW-0393">Immunoglobulin domain</keyword>
<accession>A0A493U035</accession>
<dbReference type="InterPro" id="IPR007110">
    <property type="entry name" value="Ig-like_dom"/>
</dbReference>
<evidence type="ECO:0000256" key="1">
    <source>
        <dbReference type="ARBA" id="ARBA00022729"/>
    </source>
</evidence>
<name>A0A493U035_ANAPP</name>
<dbReference type="SMART" id="SM00406">
    <property type="entry name" value="IGv"/>
    <property type="match status" value="2"/>
</dbReference>
<keyword evidence="5" id="KW-0472">Membrane</keyword>
<dbReference type="Pfam" id="PF07686">
    <property type="entry name" value="V-set"/>
    <property type="match status" value="2"/>
</dbReference>
<dbReference type="InterPro" id="IPR003599">
    <property type="entry name" value="Ig_sub"/>
</dbReference>
<feature type="domain" description="Ig-like" evidence="7">
    <location>
        <begin position="14"/>
        <end position="109"/>
    </location>
</feature>
<feature type="region of interest" description="Disordered" evidence="4">
    <location>
        <begin position="313"/>
        <end position="374"/>
    </location>
</feature>
<reference evidence="8" key="2">
    <citation type="submission" date="2025-08" db="UniProtKB">
        <authorList>
            <consortium name="Ensembl"/>
        </authorList>
    </citation>
    <scope>IDENTIFICATION</scope>
</reference>
<dbReference type="OMA" id="YFIVTMT"/>
<proteinExistence type="predicted"/>
<evidence type="ECO:0000256" key="2">
    <source>
        <dbReference type="ARBA" id="ARBA00023157"/>
    </source>
</evidence>
<evidence type="ECO:0000259" key="7">
    <source>
        <dbReference type="PROSITE" id="PS50835"/>
    </source>
</evidence>
<dbReference type="InterPro" id="IPR036179">
    <property type="entry name" value="Ig-like_dom_sf"/>
</dbReference>
<sequence length="382" mass="43751">MELRVVLLLPLCFPGLQAQTREELSQHEGSNLSVLCPYPAEREYRDLKSWCRWTDQGCQLQVALLGTITYTYSQQANQGYITIQDDPKHRNFSITMTDLQVEDSGTYYCAYRKGWESYVPLKWISLNVFKELHKLELDSLSVQCPYRKLGYSSGRKAWCRYPGQTGTCDLVVSTDFPNTLSISKAQKGRAWIQDDTQERTITITMEKLQAQDSGVYWCALYRPYTSIPFTRIMEVRLSVAKRPAATTLSVTRATSENHPPGNSTLAGQGVSTYIIISTVLYLLLIPVVIILITLCIRHHRKLKRRGNRQAEDIYDKPEDTTQLESTERMETPKDDSKDLKYVTLDFKSQRSPEESLYCNVEPDQAPKNPKDENVEYAIIARS</sequence>
<reference evidence="8 9" key="1">
    <citation type="submission" date="2017-10" db="EMBL/GenBank/DDBJ databases">
        <title>A new Pekin duck reference genome.</title>
        <authorList>
            <person name="Hou Z.-C."/>
            <person name="Zhou Z.-K."/>
            <person name="Zhu F."/>
            <person name="Hou S.-S."/>
        </authorList>
    </citation>
    <scope>NUCLEOTIDE SEQUENCE [LARGE SCALE GENOMIC DNA]</scope>
</reference>
<keyword evidence="5" id="KW-0812">Transmembrane</keyword>
<reference evidence="8" key="3">
    <citation type="submission" date="2025-09" db="UniProtKB">
        <authorList>
            <consortium name="Ensembl"/>
        </authorList>
    </citation>
    <scope>IDENTIFICATION</scope>
</reference>
<feature type="transmembrane region" description="Helical" evidence="5">
    <location>
        <begin position="273"/>
        <end position="296"/>
    </location>
</feature>
<dbReference type="AlphaFoldDB" id="A0A493U035"/>
<protein>
    <recommendedName>
        <fullName evidence="7">Ig-like domain-containing protein</fullName>
    </recommendedName>
</protein>
<evidence type="ECO:0000256" key="6">
    <source>
        <dbReference type="SAM" id="SignalP"/>
    </source>
</evidence>
<dbReference type="Gene3D" id="2.60.40.10">
    <property type="entry name" value="Immunoglobulins"/>
    <property type="match status" value="2"/>
</dbReference>